<proteinExistence type="predicted"/>
<gene>
    <name evidence="3" type="ORF">UCDDS831_g08351</name>
</gene>
<sequence>MNAAAGWVCRRCLLRSSFPARSAAFVRRQTTSASPNSISSAVLKRARAVAAEHAQLSEKLVDSFDTRTAKKAGEAAPIVAALQEWEKANESLTELRSLVNDPTADAELRDLAADDLPDTAAQLERASQTLTGSLVPRHPFAHLPCMLEIRPGAGGSEAALFAADLLRMYQAYCARRGLRAHLVKYEDADGMGDPRGSDAPLQEAILEVDDDGAYARFRCEAGVHRVQRVPATESKGRTHTSSASVLVLPSFPEGAGANMDFEDPNSDYFIDPKEVAKSE</sequence>
<accession>A0A0G2DVN2</accession>
<evidence type="ECO:0000313" key="4">
    <source>
        <dbReference type="Proteomes" id="UP000034182"/>
    </source>
</evidence>
<dbReference type="SMART" id="SM00937">
    <property type="entry name" value="PCRF"/>
    <property type="match status" value="1"/>
</dbReference>
<dbReference type="AlphaFoldDB" id="A0A0G2DVN2"/>
<reference evidence="3 4" key="2">
    <citation type="submission" date="2015-05" db="EMBL/GenBank/DDBJ databases">
        <title>Distinctive expansion of gene families associated with plant cell wall degradation and secondary metabolism in the genomes of grapevine trunk pathogens.</title>
        <authorList>
            <person name="Lawrence D.P."/>
            <person name="Travadon R."/>
            <person name="Rolshausen P.E."/>
            <person name="Baumgartner K."/>
        </authorList>
    </citation>
    <scope>NUCLEOTIDE SEQUENCE [LARGE SCALE GENOMIC DNA]</scope>
    <source>
        <strain evidence="3">DS831</strain>
    </source>
</reference>
<evidence type="ECO:0000259" key="2">
    <source>
        <dbReference type="SMART" id="SM00937"/>
    </source>
</evidence>
<organism evidence="3 4">
    <name type="scientific">Diplodia seriata</name>
    <dbReference type="NCBI Taxonomy" id="420778"/>
    <lineage>
        <taxon>Eukaryota</taxon>
        <taxon>Fungi</taxon>
        <taxon>Dikarya</taxon>
        <taxon>Ascomycota</taxon>
        <taxon>Pezizomycotina</taxon>
        <taxon>Dothideomycetes</taxon>
        <taxon>Dothideomycetes incertae sedis</taxon>
        <taxon>Botryosphaeriales</taxon>
        <taxon>Botryosphaeriaceae</taxon>
        <taxon>Diplodia</taxon>
    </lineage>
</organism>
<protein>
    <submittedName>
        <fullName evidence="3">Putative peptide chain release factor 1</fullName>
    </submittedName>
</protein>
<comment type="caution">
    <text evidence="3">The sequence shown here is derived from an EMBL/GenBank/DDBJ whole genome shotgun (WGS) entry which is preliminary data.</text>
</comment>
<keyword evidence="1" id="KW-0488">Methylation</keyword>
<dbReference type="EMBL" id="LAQI01000240">
    <property type="protein sequence ID" value="KKY14236.1"/>
    <property type="molecule type" value="Genomic_DNA"/>
</dbReference>
<reference evidence="3 4" key="1">
    <citation type="submission" date="2015-03" db="EMBL/GenBank/DDBJ databases">
        <authorList>
            <person name="Morales-Cruz A."/>
            <person name="Amrine K.C."/>
            <person name="Cantu D."/>
        </authorList>
    </citation>
    <scope>NUCLEOTIDE SEQUENCE [LARGE SCALE GENOMIC DNA]</scope>
    <source>
        <strain evidence="3">DS831</strain>
    </source>
</reference>
<dbReference type="Proteomes" id="UP000034182">
    <property type="component" value="Unassembled WGS sequence"/>
</dbReference>
<dbReference type="Pfam" id="PF03462">
    <property type="entry name" value="PCRF"/>
    <property type="match status" value="1"/>
</dbReference>
<feature type="domain" description="Peptide chain release factor" evidence="2">
    <location>
        <begin position="97"/>
        <end position="220"/>
    </location>
</feature>
<dbReference type="InterPro" id="IPR050057">
    <property type="entry name" value="Prokaryotic/Mito_RF"/>
</dbReference>
<dbReference type="Gene3D" id="3.30.70.1660">
    <property type="match status" value="1"/>
</dbReference>
<evidence type="ECO:0000313" key="3">
    <source>
        <dbReference type="EMBL" id="KKY14236.1"/>
    </source>
</evidence>
<dbReference type="InterPro" id="IPR045853">
    <property type="entry name" value="Pep_chain_release_fac_I_sf"/>
</dbReference>
<evidence type="ECO:0000256" key="1">
    <source>
        <dbReference type="ARBA" id="ARBA00022481"/>
    </source>
</evidence>
<name>A0A0G2DVN2_9PEZI</name>
<dbReference type="SUPFAM" id="SSF75620">
    <property type="entry name" value="Release factor"/>
    <property type="match status" value="1"/>
</dbReference>
<dbReference type="Gene3D" id="6.10.140.1950">
    <property type="match status" value="1"/>
</dbReference>
<dbReference type="PANTHER" id="PTHR43804">
    <property type="entry name" value="LD18447P"/>
    <property type="match status" value="1"/>
</dbReference>
<dbReference type="GO" id="GO:0006415">
    <property type="term" value="P:translational termination"/>
    <property type="evidence" value="ECO:0007669"/>
    <property type="project" value="InterPro"/>
</dbReference>
<dbReference type="PANTHER" id="PTHR43804:SF7">
    <property type="entry name" value="LD18447P"/>
    <property type="match status" value="1"/>
</dbReference>
<dbReference type="InterPro" id="IPR005139">
    <property type="entry name" value="PCRF"/>
</dbReference>